<evidence type="ECO:0000313" key="2">
    <source>
        <dbReference type="Proteomes" id="UP001148838"/>
    </source>
</evidence>
<accession>A0ABQ8SY14</accession>
<reference evidence="1 2" key="1">
    <citation type="journal article" date="2022" name="Allergy">
        <title>Genome assembly and annotation of Periplaneta americana reveal a comprehensive cockroach allergen profile.</title>
        <authorList>
            <person name="Wang L."/>
            <person name="Xiong Q."/>
            <person name="Saelim N."/>
            <person name="Wang L."/>
            <person name="Nong W."/>
            <person name="Wan A.T."/>
            <person name="Shi M."/>
            <person name="Liu X."/>
            <person name="Cao Q."/>
            <person name="Hui J.H.L."/>
            <person name="Sookrung N."/>
            <person name="Leung T.F."/>
            <person name="Tungtrongchitr A."/>
            <person name="Tsui S.K.W."/>
        </authorList>
    </citation>
    <scope>NUCLEOTIDE SEQUENCE [LARGE SCALE GENOMIC DNA]</scope>
    <source>
        <strain evidence="1">PWHHKU_190912</strain>
    </source>
</reference>
<proteinExistence type="predicted"/>
<dbReference type="Gene3D" id="3.30.420.10">
    <property type="entry name" value="Ribonuclease H-like superfamily/Ribonuclease H"/>
    <property type="match status" value="1"/>
</dbReference>
<dbReference type="InterPro" id="IPR036397">
    <property type="entry name" value="RNaseH_sf"/>
</dbReference>
<protein>
    <submittedName>
        <fullName evidence="1">Uncharacterized protein</fullName>
    </submittedName>
</protein>
<dbReference type="EMBL" id="JAJSOF020000019">
    <property type="protein sequence ID" value="KAJ4438542.1"/>
    <property type="molecule type" value="Genomic_DNA"/>
</dbReference>
<dbReference type="Proteomes" id="UP001148838">
    <property type="component" value="Unassembled WGS sequence"/>
</dbReference>
<comment type="caution">
    <text evidence="1">The sequence shown here is derived from an EMBL/GenBank/DDBJ whole genome shotgun (WGS) entry which is preliminary data.</text>
</comment>
<gene>
    <name evidence="1" type="ORF">ANN_14489</name>
</gene>
<evidence type="ECO:0000313" key="1">
    <source>
        <dbReference type="EMBL" id="KAJ4438542.1"/>
    </source>
</evidence>
<sequence>MNPIQNLWAAVKRNLRSIWAEQPPVRTPEEFWDRVLDVWEEMAKNLDLFHNLVDSMPRRMRAVVDAGKIKEHVRRLDYGLRLRCPFKRSVVRFTASAMEEIYLPSMELFVPCHIFSWGEVYVYVLIHTANGYIPGGSADMACNVKKHINSNTHKRAYKRQQNLSKVQHESPSQLLERSFYDDMCDAFIASNIPLNKLENAKLRGFSGKYTGRQIPKEATLRNNATEKSLRSSISSSNSRIQPSRKLALPDSYRFDNLTPPVNHRLSGQCFHLNSLSNILEFSDYWVLGYTSTAERLLDRTV</sequence>
<name>A0ABQ8SY14_PERAM</name>
<keyword evidence="2" id="KW-1185">Reference proteome</keyword>
<organism evidence="1 2">
    <name type="scientific">Periplaneta americana</name>
    <name type="common">American cockroach</name>
    <name type="synonym">Blatta americana</name>
    <dbReference type="NCBI Taxonomy" id="6978"/>
    <lineage>
        <taxon>Eukaryota</taxon>
        <taxon>Metazoa</taxon>
        <taxon>Ecdysozoa</taxon>
        <taxon>Arthropoda</taxon>
        <taxon>Hexapoda</taxon>
        <taxon>Insecta</taxon>
        <taxon>Pterygota</taxon>
        <taxon>Neoptera</taxon>
        <taxon>Polyneoptera</taxon>
        <taxon>Dictyoptera</taxon>
        <taxon>Blattodea</taxon>
        <taxon>Blattoidea</taxon>
        <taxon>Blattidae</taxon>
        <taxon>Blattinae</taxon>
        <taxon>Periplaneta</taxon>
    </lineage>
</organism>